<feature type="region of interest" description="Disordered" evidence="1">
    <location>
        <begin position="1"/>
        <end position="51"/>
    </location>
</feature>
<dbReference type="PANTHER" id="PTHR45818">
    <property type="entry name" value="PROTEIN VAV"/>
    <property type="match status" value="1"/>
</dbReference>
<dbReference type="SUPFAM" id="SSF50729">
    <property type="entry name" value="PH domain-like"/>
    <property type="match status" value="1"/>
</dbReference>
<name>A0AAN6PF04_9PEZI</name>
<dbReference type="InterPro" id="IPR035899">
    <property type="entry name" value="DBL_dom_sf"/>
</dbReference>
<dbReference type="AlphaFoldDB" id="A0AAN6PF04"/>
<feature type="compositionally biased region" description="Polar residues" evidence="1">
    <location>
        <begin position="12"/>
        <end position="21"/>
    </location>
</feature>
<organism evidence="3 4">
    <name type="scientific">Parachaetomium inaequale</name>
    <dbReference type="NCBI Taxonomy" id="2588326"/>
    <lineage>
        <taxon>Eukaryota</taxon>
        <taxon>Fungi</taxon>
        <taxon>Dikarya</taxon>
        <taxon>Ascomycota</taxon>
        <taxon>Pezizomycotina</taxon>
        <taxon>Sordariomycetes</taxon>
        <taxon>Sordariomycetidae</taxon>
        <taxon>Sordariales</taxon>
        <taxon>Chaetomiaceae</taxon>
        <taxon>Parachaetomium</taxon>
    </lineage>
</organism>
<evidence type="ECO:0000313" key="4">
    <source>
        <dbReference type="Proteomes" id="UP001303115"/>
    </source>
</evidence>
<protein>
    <recommendedName>
        <fullName evidence="2">DH domain-containing protein</fullName>
    </recommendedName>
</protein>
<dbReference type="Gene3D" id="2.30.29.30">
    <property type="entry name" value="Pleckstrin-homology domain (PH domain)/Phosphotyrosine-binding domain (PTB)"/>
    <property type="match status" value="1"/>
</dbReference>
<evidence type="ECO:0000313" key="3">
    <source>
        <dbReference type="EMBL" id="KAK4038760.1"/>
    </source>
</evidence>
<dbReference type="GO" id="GO:0005085">
    <property type="term" value="F:guanyl-nucleotide exchange factor activity"/>
    <property type="evidence" value="ECO:0007669"/>
    <property type="project" value="InterPro"/>
</dbReference>
<reference evidence="4" key="1">
    <citation type="journal article" date="2023" name="Mol. Phylogenet. Evol.">
        <title>Genome-scale phylogeny and comparative genomics of the fungal order Sordariales.</title>
        <authorList>
            <person name="Hensen N."/>
            <person name="Bonometti L."/>
            <person name="Westerberg I."/>
            <person name="Brannstrom I.O."/>
            <person name="Guillou S."/>
            <person name="Cros-Aarteil S."/>
            <person name="Calhoun S."/>
            <person name="Haridas S."/>
            <person name="Kuo A."/>
            <person name="Mondo S."/>
            <person name="Pangilinan J."/>
            <person name="Riley R."/>
            <person name="LaButti K."/>
            <person name="Andreopoulos B."/>
            <person name="Lipzen A."/>
            <person name="Chen C."/>
            <person name="Yan M."/>
            <person name="Daum C."/>
            <person name="Ng V."/>
            <person name="Clum A."/>
            <person name="Steindorff A."/>
            <person name="Ohm R.A."/>
            <person name="Martin F."/>
            <person name="Silar P."/>
            <person name="Natvig D.O."/>
            <person name="Lalanne C."/>
            <person name="Gautier V."/>
            <person name="Ament-Velasquez S.L."/>
            <person name="Kruys A."/>
            <person name="Hutchinson M.I."/>
            <person name="Powell A.J."/>
            <person name="Barry K."/>
            <person name="Miller A.N."/>
            <person name="Grigoriev I.V."/>
            <person name="Debuchy R."/>
            <person name="Gladieux P."/>
            <person name="Hiltunen Thoren M."/>
            <person name="Johannesson H."/>
        </authorList>
    </citation>
    <scope>NUCLEOTIDE SEQUENCE [LARGE SCALE GENOMIC DNA]</scope>
    <source>
        <strain evidence="4">CBS 284.82</strain>
    </source>
</reference>
<feature type="region of interest" description="Disordered" evidence="1">
    <location>
        <begin position="769"/>
        <end position="794"/>
    </location>
</feature>
<evidence type="ECO:0000256" key="1">
    <source>
        <dbReference type="SAM" id="MobiDB-lite"/>
    </source>
</evidence>
<dbReference type="InterPro" id="IPR000219">
    <property type="entry name" value="DH_dom"/>
</dbReference>
<dbReference type="PROSITE" id="PS50010">
    <property type="entry name" value="DH_2"/>
    <property type="match status" value="1"/>
</dbReference>
<sequence length="899" mass="98951">MHPVNADPKPPSSNLVSSDSANAPEPPEDADPKAKPAGREEKAGLESMEDGLALESILATRVGQEKDLRDAEYLSQGDTQVDQCRCQPGPRPAKPFQKWMKTLHRRVLRQQEMLGYDGSLPPWLHGTGDGDSQPPGSAHHRHSSSDSSFAFVTAAKSASISLTGVSLLTRSRKTTIRSSRGPRTERSSRASISGPRVSEDSYCPERQAPVDPAVVERALQRRRILEELISTEEGYIGDVRFLMNVYVTILASLPTTPAGLRTSVNRNLTDIVELHEEILGELHRLVPDSEYTQLDVPIKRVQSNSSTRGHRRWGSLDAVPEGRDGISWLRDVPGMVAEPQTAAEVAKIFVKRMNRFFIYEEYGSKYELMIKDVAAAHRTMPGWSSYQKGLEVLASSLSSADSHDDQSRRALTIGDLLVKPIQRVCKYPLLFSELLKHTPVIDCPYSHMEIENTLIRLREATAEINRATNDSRTKSVLEKTWILQDRLAFPDQQLDAASKNRIRSFGHVRLCGALHVCWQTKDGVNGQYMVALLYREWLCLATAGRIDQIYTIQACIALGNIKVEEVDNGRGLQCHTVRHSWKIVFLSDNQLYELILTACSPKEELEWRARLRNSQQAANPDGQDQMQLDMFSFLSLNIKTLGTVFRKPGIKISIHRATTIGPKSPLYQVILKNTSAAKEGPASSSSNHPINRSQSLLTTNSRIPVLAPARAERARLEALLADVWTRDVLPFPGITARSRSEHLVRASASSVMRKLSAVGITGSFARRSASLASLQQQKEKGGGGGRGVKRRTSEGGFGYKGGLAMAATGDAGAFQPSNLSEISASAREAEMRMGVGRSAEGNGERNGAGEELDEGQEKGKTSSRSRSLRLSGKKLAKAGSRRREVVVEGIRSLFRQGGC</sequence>
<gene>
    <name evidence="3" type="ORF">C8A01DRAFT_47710</name>
</gene>
<dbReference type="GO" id="GO:0005737">
    <property type="term" value="C:cytoplasm"/>
    <property type="evidence" value="ECO:0007669"/>
    <property type="project" value="TreeGrafter"/>
</dbReference>
<dbReference type="SUPFAM" id="SSF48065">
    <property type="entry name" value="DBL homology domain (DH-domain)"/>
    <property type="match status" value="1"/>
</dbReference>
<comment type="caution">
    <text evidence="3">The sequence shown here is derived from an EMBL/GenBank/DDBJ whole genome shotgun (WGS) entry which is preliminary data.</text>
</comment>
<dbReference type="Proteomes" id="UP001303115">
    <property type="component" value="Unassembled WGS sequence"/>
</dbReference>
<proteinExistence type="predicted"/>
<dbReference type="InterPro" id="IPR011993">
    <property type="entry name" value="PH-like_dom_sf"/>
</dbReference>
<feature type="compositionally biased region" description="Basic residues" evidence="1">
    <location>
        <begin position="861"/>
        <end position="880"/>
    </location>
</feature>
<feature type="region of interest" description="Disordered" evidence="1">
    <location>
        <begin position="172"/>
        <end position="204"/>
    </location>
</feature>
<dbReference type="PANTHER" id="PTHR45818:SF3">
    <property type="entry name" value="PROTEIN VAV"/>
    <property type="match status" value="1"/>
</dbReference>
<dbReference type="Pfam" id="PF00621">
    <property type="entry name" value="RhoGEF"/>
    <property type="match status" value="1"/>
</dbReference>
<evidence type="ECO:0000259" key="2">
    <source>
        <dbReference type="PROSITE" id="PS50010"/>
    </source>
</evidence>
<accession>A0AAN6PF04</accession>
<dbReference type="SMART" id="SM00325">
    <property type="entry name" value="RhoGEF"/>
    <property type="match status" value="1"/>
</dbReference>
<feature type="region of interest" description="Disordered" evidence="1">
    <location>
        <begin position="829"/>
        <end position="884"/>
    </location>
</feature>
<feature type="compositionally biased region" description="Basic and acidic residues" evidence="1">
    <location>
        <begin position="30"/>
        <end position="44"/>
    </location>
</feature>
<keyword evidence="4" id="KW-1185">Reference proteome</keyword>
<dbReference type="EMBL" id="MU854420">
    <property type="protein sequence ID" value="KAK4038760.1"/>
    <property type="molecule type" value="Genomic_DNA"/>
</dbReference>
<feature type="region of interest" description="Disordered" evidence="1">
    <location>
        <begin position="120"/>
        <end position="144"/>
    </location>
</feature>
<feature type="domain" description="DH" evidence="2">
    <location>
        <begin position="220"/>
        <end position="467"/>
    </location>
</feature>
<dbReference type="Gene3D" id="1.20.900.10">
    <property type="entry name" value="Dbl homology (DH) domain"/>
    <property type="match status" value="1"/>
</dbReference>